<feature type="compositionally biased region" description="Acidic residues" evidence="1">
    <location>
        <begin position="28"/>
        <end position="38"/>
    </location>
</feature>
<evidence type="ECO:0000313" key="4">
    <source>
        <dbReference type="Proteomes" id="UP000827892"/>
    </source>
</evidence>
<protein>
    <submittedName>
        <fullName evidence="2">Uncharacterized protein</fullName>
    </submittedName>
</protein>
<evidence type="ECO:0000313" key="2">
    <source>
        <dbReference type="EMBL" id="ULT87688.1"/>
    </source>
</evidence>
<accession>A0AAE8ZZF6</accession>
<evidence type="ECO:0000256" key="1">
    <source>
        <dbReference type="SAM" id="MobiDB-lite"/>
    </source>
</evidence>
<dbReference type="Proteomes" id="UP000829354">
    <property type="component" value="Chromosome V"/>
</dbReference>
<evidence type="ECO:0000313" key="5">
    <source>
        <dbReference type="Proteomes" id="UP000829354"/>
    </source>
</evidence>
<keyword evidence="5" id="KW-1185">Reference proteome</keyword>
<dbReference type="EMBL" id="CP092624">
    <property type="protein sequence ID" value="UMM33475.1"/>
    <property type="molecule type" value="Genomic_DNA"/>
</dbReference>
<organism evidence="2 4">
    <name type="scientific">Caenorhabditis briggsae</name>
    <dbReference type="NCBI Taxonomy" id="6238"/>
    <lineage>
        <taxon>Eukaryota</taxon>
        <taxon>Metazoa</taxon>
        <taxon>Ecdysozoa</taxon>
        <taxon>Nematoda</taxon>
        <taxon>Chromadorea</taxon>
        <taxon>Rhabditida</taxon>
        <taxon>Rhabditina</taxon>
        <taxon>Rhabditomorpha</taxon>
        <taxon>Rhabditoidea</taxon>
        <taxon>Rhabditidae</taxon>
        <taxon>Peloderinae</taxon>
        <taxon>Caenorhabditis</taxon>
    </lineage>
</organism>
<reference evidence="2 4" key="1">
    <citation type="submission" date="2022-02" db="EMBL/GenBank/DDBJ databases">
        <title>Chromosome-level reference genomes for two strains of Caenorhabditis briggsae: an improved platform for comparative genomics.</title>
        <authorList>
            <person name="Stevens L."/>
            <person name="Andersen E.C."/>
        </authorList>
    </citation>
    <scope>NUCLEOTIDE SEQUENCE [LARGE SCALE GENOMIC DNA]</scope>
    <source>
        <strain evidence="2">QX1410_ONT</strain>
        <tissue evidence="2">Whole-organism</tissue>
    </source>
</reference>
<feature type="region of interest" description="Disordered" evidence="1">
    <location>
        <begin position="1"/>
        <end position="50"/>
    </location>
</feature>
<dbReference type="AlphaFoldDB" id="A0AAE8ZZF6"/>
<dbReference type="Proteomes" id="UP000827892">
    <property type="component" value="Chromosome V"/>
</dbReference>
<dbReference type="EMBL" id="CP090895">
    <property type="protein sequence ID" value="ULT87688.1"/>
    <property type="molecule type" value="Genomic_DNA"/>
</dbReference>
<name>A0AAE8ZZF6_CAEBR</name>
<sequence length="264" mass="30445">MASTSSQKTSEDVEDTEEDLKKLVSENKEEEEVGECSSEEGSRKVQTTTGRKKLLPPTIRIGVCRCVQCSSENVYWTCKTCCQYTMFCQKCARKARHPHTMKRFRESDRTTFLLQRHLQLVYYNHIVSCEREICLEPCLSQREYRVHFDSCPCRPRSIHDIIVNGEVRFDGTGFTHEDCVDCGLYITCLFLHANDCKAEQCPAQWYFGRNEKEGEGRNHCGMEESSRTATVGHILDLIGGSNSSQEYHFFSFYFLFSVFPITVI</sequence>
<proteinExistence type="predicted"/>
<gene>
    <name evidence="2" type="ORF">L3Y34_007092</name>
    <name evidence="3" type="ORF">L5515_006941</name>
</gene>
<reference evidence="3 5" key="2">
    <citation type="submission" date="2022-04" db="EMBL/GenBank/DDBJ databases">
        <title>Chromosome-level reference genomes for two strains of Caenorhabditis briggsae: an improved platform for comparative genomics.</title>
        <authorList>
            <person name="Stevens L."/>
            <person name="Andersen E."/>
        </authorList>
    </citation>
    <scope>NUCLEOTIDE SEQUENCE [LARGE SCALE GENOMIC DNA]</scope>
    <source>
        <strain evidence="3">VX34</strain>
        <tissue evidence="3">Whole-organism</tissue>
    </source>
</reference>
<evidence type="ECO:0000313" key="3">
    <source>
        <dbReference type="EMBL" id="UMM33475.1"/>
    </source>
</evidence>